<dbReference type="AlphaFoldDB" id="A0A847S6E5"/>
<dbReference type="InterPro" id="IPR015421">
    <property type="entry name" value="PyrdxlP-dep_Trfase_major"/>
</dbReference>
<comment type="cofactor">
    <cofactor evidence="1">
        <name>pyridoxal 5'-phosphate</name>
        <dbReference type="ChEBI" id="CHEBI:597326"/>
    </cofactor>
</comment>
<sequence>MSALPLSRATQRSKSSDVRDLLHYATLPGMISMAGGLPAAELFDVAGIEAAQQQVMRERASAALQYSVTEGQLRLREALAKLVQGRGIKASADQVLVTSGSQQSLDLIARAMLDEGDTVVLERPSYLAAIQCFQLAGASFLSISGDADGACVDELDQLPADARPKMVYVVSNFANPTGACLSLERRLKLLRWAVKHQTLVVEDDPYGALRFSGSAIPPLLALADQVPGSADYCAYISSLSKIMAPGFRLGFMILPPALKHATVMIKQAVDLHSSTLAQEVAASYLESGRLEPHVAMVAQAYGARAQVLAEALRQEVGSVLDFNMPDGGMFLWGRFNHGVNSRELLMITREQGLIFVPGESFYADHPDRNSIRLSFVTTPEAGLREGARRLAKGLQQLAG</sequence>
<dbReference type="InterPro" id="IPR004839">
    <property type="entry name" value="Aminotransferase_I/II_large"/>
</dbReference>
<protein>
    <recommendedName>
        <fullName evidence="4">Putative 8-amino-7-oxononanoate synthase</fullName>
    </recommendedName>
</protein>
<dbReference type="Proteomes" id="UP000587991">
    <property type="component" value="Unassembled WGS sequence"/>
</dbReference>
<dbReference type="PANTHER" id="PTHR42790">
    <property type="entry name" value="AMINOTRANSFERASE"/>
    <property type="match status" value="1"/>
</dbReference>
<dbReference type="Gene3D" id="3.40.640.10">
    <property type="entry name" value="Type I PLP-dependent aspartate aminotransferase-like (Major domain)"/>
    <property type="match status" value="1"/>
</dbReference>
<dbReference type="Pfam" id="PF00155">
    <property type="entry name" value="Aminotran_1_2"/>
    <property type="match status" value="1"/>
</dbReference>
<accession>A0A847S6E5</accession>
<evidence type="ECO:0000256" key="7">
    <source>
        <dbReference type="ARBA" id="ARBA00022898"/>
    </source>
</evidence>
<keyword evidence="5 9" id="KW-0032">Aminotransferase</keyword>
<dbReference type="GO" id="GO:0030170">
    <property type="term" value="F:pyridoxal phosphate binding"/>
    <property type="evidence" value="ECO:0007669"/>
    <property type="project" value="InterPro"/>
</dbReference>
<comment type="caution">
    <text evidence="9">The sequence shown here is derived from an EMBL/GenBank/DDBJ whole genome shotgun (WGS) entry which is preliminary data.</text>
</comment>
<evidence type="ECO:0000256" key="2">
    <source>
        <dbReference type="ARBA" id="ARBA00007441"/>
    </source>
</evidence>
<dbReference type="GO" id="GO:0008483">
    <property type="term" value="F:transaminase activity"/>
    <property type="evidence" value="ECO:0007669"/>
    <property type="project" value="UniProtKB-KW"/>
</dbReference>
<feature type="domain" description="Aminotransferase class I/classII large" evidence="8">
    <location>
        <begin position="49"/>
        <end position="390"/>
    </location>
</feature>
<dbReference type="RefSeq" id="WP_168877124.1">
    <property type="nucleotide sequence ID" value="NZ_JABAIM010000002.1"/>
</dbReference>
<dbReference type="FunFam" id="3.40.640.10:FF:000053">
    <property type="entry name" value="Aminotransferase, class I"/>
    <property type="match status" value="1"/>
</dbReference>
<evidence type="ECO:0000256" key="1">
    <source>
        <dbReference type="ARBA" id="ARBA00001933"/>
    </source>
</evidence>
<dbReference type="GO" id="GO:1901605">
    <property type="term" value="P:alpha-amino acid metabolic process"/>
    <property type="evidence" value="ECO:0007669"/>
    <property type="project" value="TreeGrafter"/>
</dbReference>
<dbReference type="PANTHER" id="PTHR42790:SF19">
    <property type="entry name" value="KYNURENINE_ALPHA-AMINOADIPATE AMINOTRANSFERASE, MITOCHONDRIAL"/>
    <property type="match status" value="1"/>
</dbReference>
<keyword evidence="7" id="KW-0663">Pyridoxal phosphate</keyword>
<evidence type="ECO:0000313" key="10">
    <source>
        <dbReference type="Proteomes" id="UP000587991"/>
    </source>
</evidence>
<dbReference type="InterPro" id="IPR015422">
    <property type="entry name" value="PyrdxlP-dep_Trfase_small"/>
</dbReference>
<comment type="subunit">
    <text evidence="3">Homodimer.</text>
</comment>
<name>A0A847S6E5_9NEIS</name>
<keyword evidence="10" id="KW-1185">Reference proteome</keyword>
<proteinExistence type="inferred from homology"/>
<dbReference type="Gene3D" id="3.90.1150.10">
    <property type="entry name" value="Aspartate Aminotransferase, domain 1"/>
    <property type="match status" value="1"/>
</dbReference>
<dbReference type="InterPro" id="IPR050859">
    <property type="entry name" value="Class-I_PLP-dep_aminotransf"/>
</dbReference>
<evidence type="ECO:0000256" key="4">
    <source>
        <dbReference type="ARBA" id="ARBA00021531"/>
    </source>
</evidence>
<evidence type="ECO:0000256" key="3">
    <source>
        <dbReference type="ARBA" id="ARBA00011738"/>
    </source>
</evidence>
<keyword evidence="6 9" id="KW-0808">Transferase</keyword>
<comment type="similarity">
    <text evidence="2">Belongs to the class-I pyridoxal-phosphate-dependent aminotransferase family.</text>
</comment>
<dbReference type="SUPFAM" id="SSF53383">
    <property type="entry name" value="PLP-dependent transferases"/>
    <property type="match status" value="1"/>
</dbReference>
<dbReference type="InterPro" id="IPR015424">
    <property type="entry name" value="PyrdxlP-dep_Trfase"/>
</dbReference>
<dbReference type="EMBL" id="JABAIM010000002">
    <property type="protein sequence ID" value="NLR75454.1"/>
    <property type="molecule type" value="Genomic_DNA"/>
</dbReference>
<reference evidence="9 10" key="1">
    <citation type="submission" date="2020-04" db="EMBL/GenBank/DDBJ databases">
        <title>Draft genome of Leeia sp. IMCC25680.</title>
        <authorList>
            <person name="Song J."/>
            <person name="Cho J.-C."/>
        </authorList>
    </citation>
    <scope>NUCLEOTIDE SEQUENCE [LARGE SCALE GENOMIC DNA]</scope>
    <source>
        <strain evidence="9 10">IMCC25680</strain>
    </source>
</reference>
<gene>
    <name evidence="9" type="ORF">HF682_09820</name>
</gene>
<organism evidence="9 10">
    <name type="scientific">Leeia aquatica</name>
    <dbReference type="NCBI Taxonomy" id="2725557"/>
    <lineage>
        <taxon>Bacteria</taxon>
        <taxon>Pseudomonadati</taxon>
        <taxon>Pseudomonadota</taxon>
        <taxon>Betaproteobacteria</taxon>
        <taxon>Neisseriales</taxon>
        <taxon>Leeiaceae</taxon>
        <taxon>Leeia</taxon>
    </lineage>
</organism>
<evidence type="ECO:0000313" key="9">
    <source>
        <dbReference type="EMBL" id="NLR75454.1"/>
    </source>
</evidence>
<evidence type="ECO:0000256" key="6">
    <source>
        <dbReference type="ARBA" id="ARBA00022679"/>
    </source>
</evidence>
<evidence type="ECO:0000256" key="5">
    <source>
        <dbReference type="ARBA" id="ARBA00022576"/>
    </source>
</evidence>
<evidence type="ECO:0000259" key="8">
    <source>
        <dbReference type="Pfam" id="PF00155"/>
    </source>
</evidence>
<dbReference type="CDD" id="cd00609">
    <property type="entry name" value="AAT_like"/>
    <property type="match status" value="1"/>
</dbReference>